<accession>A0ABW2FNZ8</accession>
<dbReference type="InterPro" id="IPR024747">
    <property type="entry name" value="Pyridox_Oxase-rel"/>
</dbReference>
<comment type="caution">
    <text evidence="3">The sequence shown here is derived from an EMBL/GenBank/DDBJ whole genome shotgun (WGS) entry which is preliminary data.</text>
</comment>
<evidence type="ECO:0000259" key="2">
    <source>
        <dbReference type="PROSITE" id="PS50943"/>
    </source>
</evidence>
<dbReference type="PROSITE" id="PS50943">
    <property type="entry name" value="HTH_CROC1"/>
    <property type="match status" value="1"/>
</dbReference>
<dbReference type="Pfam" id="PF12900">
    <property type="entry name" value="Pyridox_ox_2"/>
    <property type="match status" value="1"/>
</dbReference>
<feature type="region of interest" description="Disordered" evidence="1">
    <location>
        <begin position="1"/>
        <end position="21"/>
    </location>
</feature>
<dbReference type="SUPFAM" id="SSF47413">
    <property type="entry name" value="lambda repressor-like DNA-binding domains"/>
    <property type="match status" value="1"/>
</dbReference>
<dbReference type="EMBL" id="JBHTAJ010000007">
    <property type="protein sequence ID" value="MFC7178989.1"/>
    <property type="molecule type" value="Genomic_DNA"/>
</dbReference>
<proteinExistence type="predicted"/>
<dbReference type="SMART" id="SM00530">
    <property type="entry name" value="HTH_XRE"/>
    <property type="match status" value="1"/>
</dbReference>
<name>A0ABW2FNZ8_9ACTN</name>
<sequence>MSTTEGGSVRAGPVGPRDTGRRLVARRKQLGLSREEVAGQAGMGTAHLEYLESNRGVVELGTASRLAAALRTSVPDLLGDSGSGPPLPAGRPVMEELESWECWAKLAPRGVGRVALALPDGPCVIPVNYRVLDGTVLYRTTAHSTPAGAAGSTVAFEVDRLDDALRNGWSVLVVGPAKLVTEPEALAWFGEHADPRPWVGDEGRDTWVRISPGRITGRALRSTDAAPPDTP</sequence>
<dbReference type="Gene3D" id="1.10.260.40">
    <property type="entry name" value="lambda repressor-like DNA-binding domains"/>
    <property type="match status" value="1"/>
</dbReference>
<keyword evidence="4" id="KW-1185">Reference proteome</keyword>
<evidence type="ECO:0000313" key="3">
    <source>
        <dbReference type="EMBL" id="MFC7178989.1"/>
    </source>
</evidence>
<organism evidence="3 4">
    <name type="scientific">Kitasatospora paranensis</name>
    <dbReference type="NCBI Taxonomy" id="258053"/>
    <lineage>
        <taxon>Bacteria</taxon>
        <taxon>Bacillati</taxon>
        <taxon>Actinomycetota</taxon>
        <taxon>Actinomycetes</taxon>
        <taxon>Kitasatosporales</taxon>
        <taxon>Streptomycetaceae</taxon>
        <taxon>Kitasatospora</taxon>
    </lineage>
</organism>
<protein>
    <submittedName>
        <fullName evidence="3">Helix-turn-helix domain-containing protein</fullName>
    </submittedName>
</protein>
<dbReference type="RefSeq" id="WP_345704866.1">
    <property type="nucleotide sequence ID" value="NZ_BAABKV010000001.1"/>
</dbReference>
<reference evidence="4" key="1">
    <citation type="journal article" date="2019" name="Int. J. Syst. Evol. Microbiol.">
        <title>The Global Catalogue of Microorganisms (GCM) 10K type strain sequencing project: providing services to taxonomists for standard genome sequencing and annotation.</title>
        <authorList>
            <consortium name="The Broad Institute Genomics Platform"/>
            <consortium name="The Broad Institute Genome Sequencing Center for Infectious Disease"/>
            <person name="Wu L."/>
            <person name="Ma J."/>
        </authorList>
    </citation>
    <scope>NUCLEOTIDE SEQUENCE [LARGE SCALE GENOMIC DNA]</scope>
    <source>
        <strain evidence="4">CGMCC 1.12859</strain>
    </source>
</reference>
<dbReference type="Pfam" id="PF13560">
    <property type="entry name" value="HTH_31"/>
    <property type="match status" value="1"/>
</dbReference>
<dbReference type="Proteomes" id="UP001596435">
    <property type="component" value="Unassembled WGS sequence"/>
</dbReference>
<evidence type="ECO:0000256" key="1">
    <source>
        <dbReference type="SAM" id="MobiDB-lite"/>
    </source>
</evidence>
<evidence type="ECO:0000313" key="4">
    <source>
        <dbReference type="Proteomes" id="UP001596435"/>
    </source>
</evidence>
<dbReference type="CDD" id="cd00093">
    <property type="entry name" value="HTH_XRE"/>
    <property type="match status" value="1"/>
</dbReference>
<dbReference type="InterPro" id="IPR001387">
    <property type="entry name" value="Cro/C1-type_HTH"/>
</dbReference>
<gene>
    <name evidence="3" type="ORF">ACFQMG_05350</name>
</gene>
<dbReference type="InterPro" id="IPR010982">
    <property type="entry name" value="Lambda_DNA-bd_dom_sf"/>
</dbReference>
<dbReference type="InterPro" id="IPR012349">
    <property type="entry name" value="Split_barrel_FMN-bd"/>
</dbReference>
<dbReference type="Gene3D" id="2.30.110.10">
    <property type="entry name" value="Electron Transport, Fmn-binding Protein, Chain A"/>
    <property type="match status" value="1"/>
</dbReference>
<feature type="domain" description="HTH cro/C1-type" evidence="2">
    <location>
        <begin position="23"/>
        <end position="77"/>
    </location>
</feature>
<dbReference type="SUPFAM" id="SSF50475">
    <property type="entry name" value="FMN-binding split barrel"/>
    <property type="match status" value="1"/>
</dbReference>